<sequence length="187" mass="20117">MMIGGIVSLVFLSMVIGSEAFLCGSVDETIKICNGKFNILKLFCCSEYQYAVCRVAPNPNLPVDGRKNINGNIFIKQLPGGPLEVDIQLNGFFDDGDDNTRNYCMRKYPFGNMTNGCESIGNGIPPRPCTEFGSLTVNDDGLVLKKFQDSGVDISRIIGGGVVIHSGDDESGNFGGRLACGVIESMK</sequence>
<gene>
    <name evidence="3" type="ORF">SNE40_000438</name>
</gene>
<feature type="chain" id="PRO_5042944865" description="Superoxide dismutase copper/zinc binding domain-containing protein" evidence="1">
    <location>
        <begin position="21"/>
        <end position="187"/>
    </location>
</feature>
<evidence type="ECO:0000313" key="4">
    <source>
        <dbReference type="Proteomes" id="UP001347796"/>
    </source>
</evidence>
<dbReference type="GO" id="GO:0006801">
    <property type="term" value="P:superoxide metabolic process"/>
    <property type="evidence" value="ECO:0007669"/>
    <property type="project" value="InterPro"/>
</dbReference>
<keyword evidence="4" id="KW-1185">Reference proteome</keyword>
<feature type="domain" description="Superoxide dismutase copper/zinc binding" evidence="2">
    <location>
        <begin position="111"/>
        <end position="183"/>
    </location>
</feature>
<accession>A0AAN8KAJ4</accession>
<reference evidence="3 4" key="1">
    <citation type="submission" date="2024-01" db="EMBL/GenBank/DDBJ databases">
        <title>The genome of the rayed Mediterranean limpet Patella caerulea (Linnaeus, 1758).</title>
        <authorList>
            <person name="Anh-Thu Weber A."/>
            <person name="Halstead-Nussloch G."/>
        </authorList>
    </citation>
    <scope>NUCLEOTIDE SEQUENCE [LARGE SCALE GENOMIC DNA]</scope>
    <source>
        <strain evidence="3">AATW-2023a</strain>
        <tissue evidence="3">Whole specimen</tissue>
    </source>
</reference>
<dbReference type="PANTHER" id="PTHR10003">
    <property type="entry name" value="SUPEROXIDE DISMUTASE CU-ZN -RELATED"/>
    <property type="match status" value="1"/>
</dbReference>
<dbReference type="Gene3D" id="2.60.40.200">
    <property type="entry name" value="Superoxide dismutase, copper/zinc binding domain"/>
    <property type="match status" value="1"/>
</dbReference>
<dbReference type="EMBL" id="JAZGQO010000001">
    <property type="protein sequence ID" value="KAK6194904.1"/>
    <property type="molecule type" value="Genomic_DNA"/>
</dbReference>
<dbReference type="Proteomes" id="UP001347796">
    <property type="component" value="Unassembled WGS sequence"/>
</dbReference>
<dbReference type="InterPro" id="IPR001424">
    <property type="entry name" value="SOD_Cu_Zn_dom"/>
</dbReference>
<evidence type="ECO:0000313" key="3">
    <source>
        <dbReference type="EMBL" id="KAK6194904.1"/>
    </source>
</evidence>
<protein>
    <recommendedName>
        <fullName evidence="2">Superoxide dismutase copper/zinc binding domain-containing protein</fullName>
    </recommendedName>
</protein>
<dbReference type="SUPFAM" id="SSF49329">
    <property type="entry name" value="Cu,Zn superoxide dismutase-like"/>
    <property type="match status" value="1"/>
</dbReference>
<proteinExistence type="predicted"/>
<comment type="caution">
    <text evidence="3">The sequence shown here is derived from an EMBL/GenBank/DDBJ whole genome shotgun (WGS) entry which is preliminary data.</text>
</comment>
<dbReference type="AlphaFoldDB" id="A0AAN8KAJ4"/>
<organism evidence="3 4">
    <name type="scientific">Patella caerulea</name>
    <name type="common">Rayed Mediterranean limpet</name>
    <dbReference type="NCBI Taxonomy" id="87958"/>
    <lineage>
        <taxon>Eukaryota</taxon>
        <taxon>Metazoa</taxon>
        <taxon>Spiralia</taxon>
        <taxon>Lophotrochozoa</taxon>
        <taxon>Mollusca</taxon>
        <taxon>Gastropoda</taxon>
        <taxon>Patellogastropoda</taxon>
        <taxon>Patelloidea</taxon>
        <taxon>Patellidae</taxon>
        <taxon>Patella</taxon>
    </lineage>
</organism>
<keyword evidence="1" id="KW-0732">Signal</keyword>
<dbReference type="InterPro" id="IPR036423">
    <property type="entry name" value="SOD-like_Cu/Zn_dom_sf"/>
</dbReference>
<evidence type="ECO:0000259" key="2">
    <source>
        <dbReference type="Pfam" id="PF00080"/>
    </source>
</evidence>
<dbReference type="GO" id="GO:0005507">
    <property type="term" value="F:copper ion binding"/>
    <property type="evidence" value="ECO:0007669"/>
    <property type="project" value="InterPro"/>
</dbReference>
<dbReference type="InterPro" id="IPR024134">
    <property type="entry name" value="SOD_Cu/Zn_/chaperone"/>
</dbReference>
<evidence type="ECO:0000256" key="1">
    <source>
        <dbReference type="SAM" id="SignalP"/>
    </source>
</evidence>
<name>A0AAN8KAJ4_PATCE</name>
<feature type="signal peptide" evidence="1">
    <location>
        <begin position="1"/>
        <end position="20"/>
    </location>
</feature>
<dbReference type="Pfam" id="PF00080">
    <property type="entry name" value="Sod_Cu"/>
    <property type="match status" value="1"/>
</dbReference>